<dbReference type="AlphaFoldDB" id="A0A0V7ZLR1"/>
<dbReference type="InterPro" id="IPR025591">
    <property type="entry name" value="RloB"/>
</dbReference>
<dbReference type="Pfam" id="PF13707">
    <property type="entry name" value="RloB"/>
    <property type="match status" value="1"/>
</dbReference>
<evidence type="ECO:0000313" key="2">
    <source>
        <dbReference type="Proteomes" id="UP000053372"/>
    </source>
</evidence>
<protein>
    <submittedName>
        <fullName evidence="1">Abortive phage infection protein</fullName>
    </submittedName>
</protein>
<name>A0A0V7ZLR1_9CYAN</name>
<reference evidence="1 2" key="1">
    <citation type="journal article" date="2015" name="Genome Announc.">
        <title>Draft Genome of the Euendolithic (true boring) Cyanobacterium Mastigocoleus testarum strain BC008.</title>
        <authorList>
            <person name="Guida B.S."/>
            <person name="Garcia-Pichel F."/>
        </authorList>
    </citation>
    <scope>NUCLEOTIDE SEQUENCE [LARGE SCALE GENOMIC DNA]</scope>
    <source>
        <strain evidence="1 2">BC008</strain>
    </source>
</reference>
<gene>
    <name evidence="1" type="ORF">BC008_41875</name>
</gene>
<comment type="caution">
    <text evidence="1">The sequence shown here is derived from an EMBL/GenBank/DDBJ whole genome shotgun (WGS) entry which is preliminary data.</text>
</comment>
<dbReference type="Proteomes" id="UP000053372">
    <property type="component" value="Unassembled WGS sequence"/>
</dbReference>
<keyword evidence="2" id="KW-1185">Reference proteome</keyword>
<organism evidence="1 2">
    <name type="scientific">Mastigocoleus testarum BC008</name>
    <dbReference type="NCBI Taxonomy" id="371196"/>
    <lineage>
        <taxon>Bacteria</taxon>
        <taxon>Bacillati</taxon>
        <taxon>Cyanobacteriota</taxon>
        <taxon>Cyanophyceae</taxon>
        <taxon>Nostocales</taxon>
        <taxon>Hapalosiphonaceae</taxon>
        <taxon>Mastigocoleus</taxon>
    </lineage>
</organism>
<dbReference type="RefSeq" id="WP_027843109.1">
    <property type="nucleotide sequence ID" value="NZ_LMTZ01000107.1"/>
</dbReference>
<dbReference type="OrthoDB" id="9796523at2"/>
<dbReference type="EMBL" id="LMTZ01000107">
    <property type="protein sequence ID" value="KST65481.1"/>
    <property type="molecule type" value="Genomic_DNA"/>
</dbReference>
<proteinExistence type="predicted"/>
<accession>A0A0V7ZLR1</accession>
<evidence type="ECO:0000313" key="1">
    <source>
        <dbReference type="EMBL" id="KST65481.1"/>
    </source>
</evidence>
<sequence>MSKRKAKSRSYSSRKVNTREVRQRFLIVCEGEKTEPNYFRSFRVPKVVIDIKGLGANPSKLVKSTKEFSQQEDYDQVWCVFDRDSWTEEDFYRAIKNAEAQGFGVAYSNEAFELWYILHFEFLNTGISRSKYLEKLNALLAKKYQKNSETIYEEIFEKQATAMKNAQKLLKQYNPHNPAKDNPSTTVHLLVKELNKFIR</sequence>